<proteinExistence type="predicted"/>
<organism evidence="1 2">
    <name type="scientific">Meiothermus hypogaeus NBRC 106114</name>
    <dbReference type="NCBI Taxonomy" id="1227553"/>
    <lineage>
        <taxon>Bacteria</taxon>
        <taxon>Thermotogati</taxon>
        <taxon>Deinococcota</taxon>
        <taxon>Deinococci</taxon>
        <taxon>Thermales</taxon>
        <taxon>Thermaceae</taxon>
        <taxon>Meiothermus</taxon>
    </lineage>
</organism>
<evidence type="ECO:0000313" key="2">
    <source>
        <dbReference type="Proteomes" id="UP000321197"/>
    </source>
</evidence>
<sequence length="76" mass="8849">MKRDLLRESREAVGILDYTLKQIHQRQQRFGYTPNTSEVAELYNALARALNIVNRLSSQSLRPEEYSAEAIRKLLD</sequence>
<reference evidence="1 2" key="1">
    <citation type="submission" date="2019-07" db="EMBL/GenBank/DDBJ databases">
        <title>Whole genome shotgun sequence of Meiothermus hypogaeus NBRC 106114.</title>
        <authorList>
            <person name="Hosoyama A."/>
            <person name="Uohara A."/>
            <person name="Ohji S."/>
            <person name="Ichikawa N."/>
        </authorList>
    </citation>
    <scope>NUCLEOTIDE SEQUENCE [LARGE SCALE GENOMIC DNA]</scope>
    <source>
        <strain evidence="1 2">NBRC 106114</strain>
    </source>
</reference>
<gene>
    <name evidence="1" type="ORF">MHY01S_03900</name>
</gene>
<dbReference type="AlphaFoldDB" id="A0A511QXX2"/>
<dbReference type="RefSeq" id="WP_024049851.1">
    <property type="nucleotide sequence ID" value="NZ_BJXL01000006.1"/>
</dbReference>
<name>A0A511QXX2_9DEIN</name>
<accession>A0A511QXX2</accession>
<evidence type="ECO:0000313" key="1">
    <source>
        <dbReference type="EMBL" id="GEM82224.1"/>
    </source>
</evidence>
<dbReference type="Proteomes" id="UP000321197">
    <property type="component" value="Unassembled WGS sequence"/>
</dbReference>
<protein>
    <submittedName>
        <fullName evidence="1">Uncharacterized protein</fullName>
    </submittedName>
</protein>
<dbReference type="EMBL" id="BJXL01000006">
    <property type="protein sequence ID" value="GEM82224.1"/>
    <property type="molecule type" value="Genomic_DNA"/>
</dbReference>
<comment type="caution">
    <text evidence="1">The sequence shown here is derived from an EMBL/GenBank/DDBJ whole genome shotgun (WGS) entry which is preliminary data.</text>
</comment>